<dbReference type="RefSeq" id="WP_071174916.1">
    <property type="nucleotide sequence ID" value="NZ_CP017831.1"/>
</dbReference>
<dbReference type="Gene3D" id="3.40.50.10850">
    <property type="entry name" value="Ntrc-like two-domain protein"/>
    <property type="match status" value="1"/>
</dbReference>
<proteinExistence type="predicted"/>
<protein>
    <submittedName>
        <fullName evidence="1">AAA domain-containing protein</fullName>
    </submittedName>
</protein>
<organism evidence="1 2">
    <name type="scientific">Butyrivibrio hungatei</name>
    <dbReference type="NCBI Taxonomy" id="185008"/>
    <lineage>
        <taxon>Bacteria</taxon>
        <taxon>Bacillati</taxon>
        <taxon>Bacillota</taxon>
        <taxon>Clostridia</taxon>
        <taxon>Lachnospirales</taxon>
        <taxon>Lachnospiraceae</taxon>
        <taxon>Butyrivibrio</taxon>
    </lineage>
</organism>
<accession>A0A1D9NY21</accession>
<dbReference type="EMBL" id="CP017831">
    <property type="protein sequence ID" value="AOZ95094.1"/>
    <property type="molecule type" value="Genomic_DNA"/>
</dbReference>
<keyword evidence="2" id="KW-1185">Reference proteome</keyword>
<dbReference type="Gene3D" id="3.40.50.300">
    <property type="entry name" value="P-loop containing nucleotide triphosphate hydrolases"/>
    <property type="match status" value="1"/>
</dbReference>
<reference evidence="2" key="1">
    <citation type="submission" date="2016-10" db="EMBL/GenBank/DDBJ databases">
        <title>The complete genome sequence of the rumen bacterium Butyrivibrio hungatei MB2003.</title>
        <authorList>
            <person name="Palevich N."/>
            <person name="Kelly W.J."/>
            <person name="Leahy S.C."/>
            <person name="Altermann E."/>
            <person name="Rakonjac J."/>
            <person name="Attwood G.T."/>
        </authorList>
    </citation>
    <scope>NUCLEOTIDE SEQUENCE [LARGE SCALE GENOMIC DNA]</scope>
    <source>
        <strain evidence="2">MB2003</strain>
    </source>
</reference>
<dbReference type="AlphaFoldDB" id="A0A1D9NY21"/>
<gene>
    <name evidence="1" type="ORF">bhn_I0058</name>
</gene>
<dbReference type="SUPFAM" id="SSF52540">
    <property type="entry name" value="P-loop containing nucleoside triphosphate hydrolases"/>
    <property type="match status" value="1"/>
</dbReference>
<name>A0A1D9NY21_9FIRM</name>
<dbReference type="KEGG" id="bhu:bhn_I0058"/>
<dbReference type="InterPro" id="IPR027417">
    <property type="entry name" value="P-loop_NTPase"/>
</dbReference>
<evidence type="ECO:0000313" key="1">
    <source>
        <dbReference type="EMBL" id="AOZ95094.1"/>
    </source>
</evidence>
<evidence type="ECO:0000313" key="2">
    <source>
        <dbReference type="Proteomes" id="UP000179284"/>
    </source>
</evidence>
<sequence>MNRPLLALCDTDEIYISRLDEYLRENLKLSFDIVSFTAVEIFREFMKHTQISLLVISENAYAELKEKAPDGSISNILVLDEDMPGVCEDEESYGFSNIEHTSKYQAAGDVVGNIIDFCVKKSEDFVGINVKNVSSCGKVLGFYSPISKCGQTNLALKMGEELSEKGKTIFLSFERYSSLTRVLGLKEDGDISDLLYYAEGDSNKFCLYLEKVKNEKGSLDVISPVRTAMQLKEINSNNLKHLLDLLMTSGYEYVILDLTDYPDGFFDILRLCDVVYTVTKAGSTDAYRVEIYEDTLRENGYEDVIAMTRKVNMTDVKDTSGLTRIVRELINEREI</sequence>
<dbReference type="OrthoDB" id="9777019at2"/>
<dbReference type="Proteomes" id="UP000179284">
    <property type="component" value="Chromosome I"/>
</dbReference>